<proteinExistence type="predicted"/>
<keyword evidence="1" id="KW-0732">Signal</keyword>
<accession>A0ABP7U3N5</accession>
<evidence type="ECO:0008006" key="4">
    <source>
        <dbReference type="Google" id="ProtNLM"/>
    </source>
</evidence>
<evidence type="ECO:0000256" key="1">
    <source>
        <dbReference type="SAM" id="SignalP"/>
    </source>
</evidence>
<protein>
    <recommendedName>
        <fullName evidence="4">Lipoprotein</fullName>
    </recommendedName>
</protein>
<gene>
    <name evidence="2" type="ORF">GCM10022386_20970</name>
</gene>
<name>A0ABP7U3N5_9FLAO</name>
<dbReference type="EMBL" id="BAABCR010000015">
    <property type="protein sequence ID" value="GAA4035479.1"/>
    <property type="molecule type" value="Genomic_DNA"/>
</dbReference>
<comment type="caution">
    <text evidence="2">The sequence shown here is derived from an EMBL/GenBank/DDBJ whole genome shotgun (WGS) entry which is preliminary data.</text>
</comment>
<reference evidence="3" key="1">
    <citation type="journal article" date="2019" name="Int. J. Syst. Evol. Microbiol.">
        <title>The Global Catalogue of Microorganisms (GCM) 10K type strain sequencing project: providing services to taxonomists for standard genome sequencing and annotation.</title>
        <authorList>
            <consortium name="The Broad Institute Genomics Platform"/>
            <consortium name="The Broad Institute Genome Sequencing Center for Infectious Disease"/>
            <person name="Wu L."/>
            <person name="Ma J."/>
        </authorList>
    </citation>
    <scope>NUCLEOTIDE SEQUENCE [LARGE SCALE GENOMIC DNA]</scope>
    <source>
        <strain evidence="3">JCM 17064</strain>
    </source>
</reference>
<evidence type="ECO:0000313" key="2">
    <source>
        <dbReference type="EMBL" id="GAA4035479.1"/>
    </source>
</evidence>
<dbReference type="RefSeq" id="WP_290874804.1">
    <property type="nucleotide sequence ID" value="NZ_BAABCR010000015.1"/>
</dbReference>
<feature type="chain" id="PRO_5045635109" description="Lipoprotein" evidence="1">
    <location>
        <begin position="25"/>
        <end position="161"/>
    </location>
</feature>
<dbReference type="Proteomes" id="UP001500968">
    <property type="component" value="Unassembled WGS sequence"/>
</dbReference>
<feature type="signal peptide" evidence="1">
    <location>
        <begin position="1"/>
        <end position="24"/>
    </location>
</feature>
<keyword evidence="3" id="KW-1185">Reference proteome</keyword>
<evidence type="ECO:0000313" key="3">
    <source>
        <dbReference type="Proteomes" id="UP001500968"/>
    </source>
</evidence>
<organism evidence="2 3">
    <name type="scientific">Flavobacterium cheonhonense</name>
    <dbReference type="NCBI Taxonomy" id="706185"/>
    <lineage>
        <taxon>Bacteria</taxon>
        <taxon>Pseudomonadati</taxon>
        <taxon>Bacteroidota</taxon>
        <taxon>Flavobacteriia</taxon>
        <taxon>Flavobacteriales</taxon>
        <taxon>Flavobacteriaceae</taxon>
        <taxon>Flavobacterium</taxon>
    </lineage>
</organism>
<sequence>MKTKISLLIILLSTCFGFSQKNIAGNYGYKTECLGVELDGSETVKAWGNGRNRSDAVEQAKKNALRDVIFFGLVEGKQDCKQKPLILEVNALEKYEDYFNKFFADGGEFKNYISLRDERIFDKVSRDRKKARESVTNGLILRVLRSELKQKLIADGIIKQQ</sequence>